<keyword evidence="3" id="KW-1185">Reference proteome</keyword>
<dbReference type="Pfam" id="PF11790">
    <property type="entry name" value="Glyco_hydro_cc"/>
    <property type="match status" value="1"/>
</dbReference>
<evidence type="ECO:0000313" key="3">
    <source>
        <dbReference type="Proteomes" id="UP001610432"/>
    </source>
</evidence>
<sequence>MLWGLPSSPSREWTAAVEAKGADAILGFNEPDLGGQANINPTDAAAGYLEYLECRVGLEADFSPAERPCWFSTKVHLWDKVRKDSIGLVIPLL</sequence>
<name>A0ABR4LNB4_9EURO</name>
<dbReference type="GeneID" id="98144493"/>
<organism evidence="2 3">
    <name type="scientific">Aspergillus lucknowensis</name>
    <dbReference type="NCBI Taxonomy" id="176173"/>
    <lineage>
        <taxon>Eukaryota</taxon>
        <taxon>Fungi</taxon>
        <taxon>Dikarya</taxon>
        <taxon>Ascomycota</taxon>
        <taxon>Pezizomycotina</taxon>
        <taxon>Eurotiomycetes</taxon>
        <taxon>Eurotiomycetidae</taxon>
        <taxon>Eurotiales</taxon>
        <taxon>Aspergillaceae</taxon>
        <taxon>Aspergillus</taxon>
        <taxon>Aspergillus subgen. Nidulantes</taxon>
    </lineage>
</organism>
<accession>A0ABR4LNB4</accession>
<protein>
    <recommendedName>
        <fullName evidence="1">Asl1-like glycosyl hydrolase catalytic domain-containing protein</fullName>
    </recommendedName>
</protein>
<feature type="domain" description="Asl1-like glycosyl hydrolase catalytic" evidence="1">
    <location>
        <begin position="1"/>
        <end position="54"/>
    </location>
</feature>
<dbReference type="InterPro" id="IPR024655">
    <property type="entry name" value="Asl1_glyco_hydro_catalytic"/>
</dbReference>
<gene>
    <name evidence="2" type="ORF">BJX67DRAFT_356737</name>
</gene>
<dbReference type="RefSeq" id="XP_070884871.1">
    <property type="nucleotide sequence ID" value="XM_071029421.1"/>
</dbReference>
<dbReference type="Proteomes" id="UP001610432">
    <property type="component" value="Unassembled WGS sequence"/>
</dbReference>
<dbReference type="EMBL" id="JBFXLQ010000028">
    <property type="protein sequence ID" value="KAL2865892.1"/>
    <property type="molecule type" value="Genomic_DNA"/>
</dbReference>
<reference evidence="2 3" key="1">
    <citation type="submission" date="2024-07" db="EMBL/GenBank/DDBJ databases">
        <title>Section-level genome sequencing and comparative genomics of Aspergillus sections Usti and Cavernicolus.</title>
        <authorList>
            <consortium name="Lawrence Berkeley National Laboratory"/>
            <person name="Nybo J.L."/>
            <person name="Vesth T.C."/>
            <person name="Theobald S."/>
            <person name="Frisvad J.C."/>
            <person name="Larsen T.O."/>
            <person name="Kjaerboelling I."/>
            <person name="Rothschild-Mancinelli K."/>
            <person name="Lyhne E.K."/>
            <person name="Kogle M.E."/>
            <person name="Barry K."/>
            <person name="Clum A."/>
            <person name="Na H."/>
            <person name="Ledsgaard L."/>
            <person name="Lin J."/>
            <person name="Lipzen A."/>
            <person name="Kuo A."/>
            <person name="Riley R."/>
            <person name="Mondo S."/>
            <person name="Labutti K."/>
            <person name="Haridas S."/>
            <person name="Pangalinan J."/>
            <person name="Salamov A.A."/>
            <person name="Simmons B.A."/>
            <person name="Magnuson J.K."/>
            <person name="Chen J."/>
            <person name="Drula E."/>
            <person name="Henrissat B."/>
            <person name="Wiebenga A."/>
            <person name="Lubbers R.J."/>
            <person name="Gomes A.C."/>
            <person name="Macurrencykelacurrency M.R."/>
            <person name="Stajich J."/>
            <person name="Grigoriev I.V."/>
            <person name="Mortensen U.H."/>
            <person name="De Vries R.P."/>
            <person name="Baker S.E."/>
            <person name="Andersen M.R."/>
        </authorList>
    </citation>
    <scope>NUCLEOTIDE SEQUENCE [LARGE SCALE GENOMIC DNA]</scope>
    <source>
        <strain evidence="2 3">CBS 449.75</strain>
    </source>
</reference>
<evidence type="ECO:0000313" key="2">
    <source>
        <dbReference type="EMBL" id="KAL2865892.1"/>
    </source>
</evidence>
<proteinExistence type="predicted"/>
<comment type="caution">
    <text evidence="2">The sequence shown here is derived from an EMBL/GenBank/DDBJ whole genome shotgun (WGS) entry which is preliminary data.</text>
</comment>
<evidence type="ECO:0000259" key="1">
    <source>
        <dbReference type="Pfam" id="PF11790"/>
    </source>
</evidence>